<keyword evidence="1" id="KW-0732">Signal</keyword>
<organism evidence="2 3">
    <name type="scientific">Prolixibacter denitrificans</name>
    <dbReference type="NCBI Taxonomy" id="1541063"/>
    <lineage>
        <taxon>Bacteria</taxon>
        <taxon>Pseudomonadati</taxon>
        <taxon>Bacteroidota</taxon>
        <taxon>Bacteroidia</taxon>
        <taxon>Marinilabiliales</taxon>
        <taxon>Prolixibacteraceae</taxon>
        <taxon>Prolixibacter</taxon>
    </lineage>
</organism>
<feature type="chain" id="PRO_5046376581" evidence="1">
    <location>
        <begin position="22"/>
        <end position="215"/>
    </location>
</feature>
<dbReference type="Proteomes" id="UP000396862">
    <property type="component" value="Unassembled WGS sequence"/>
</dbReference>
<reference evidence="2 3" key="1">
    <citation type="submission" date="2019-10" db="EMBL/GenBank/DDBJ databases">
        <title>Prolixibacter strains distinguished by the presence of nitrate reductase genes were adept at nitrate-dependent anaerobic corrosion of metallic iron and carbon steel.</title>
        <authorList>
            <person name="Iino T."/>
            <person name="Shono N."/>
            <person name="Ito K."/>
            <person name="Nakamura R."/>
            <person name="Sueoka K."/>
            <person name="Harayama S."/>
            <person name="Ohkuma M."/>
        </authorList>
    </citation>
    <scope>NUCLEOTIDE SEQUENCE [LARGE SCALE GENOMIC DNA]</scope>
    <source>
        <strain evidence="2 3">MIC1-1</strain>
    </source>
</reference>
<name>A0ABQ0ZND6_9BACT</name>
<feature type="signal peptide" evidence="1">
    <location>
        <begin position="1"/>
        <end position="21"/>
    </location>
</feature>
<proteinExistence type="predicted"/>
<gene>
    <name evidence="2" type="ORF">JCM18694_31640</name>
</gene>
<protein>
    <submittedName>
        <fullName evidence="2">Uncharacterized protein</fullName>
    </submittedName>
</protein>
<evidence type="ECO:0000256" key="1">
    <source>
        <dbReference type="SAM" id="SignalP"/>
    </source>
</evidence>
<evidence type="ECO:0000313" key="2">
    <source>
        <dbReference type="EMBL" id="GET22918.1"/>
    </source>
</evidence>
<comment type="caution">
    <text evidence="2">The sequence shown here is derived from an EMBL/GenBank/DDBJ whole genome shotgun (WGS) entry which is preliminary data.</text>
</comment>
<dbReference type="EMBL" id="BLAU01000001">
    <property type="protein sequence ID" value="GET22918.1"/>
    <property type="molecule type" value="Genomic_DNA"/>
</dbReference>
<evidence type="ECO:0000313" key="3">
    <source>
        <dbReference type="Proteomes" id="UP000396862"/>
    </source>
</evidence>
<keyword evidence="3" id="KW-1185">Reference proteome</keyword>
<sequence length="215" mass="24377">MIIMKKLLIISLLLIPALGFGQTQQLPASVVSSFNKIFPGGTITSWTGNDKYNYLSDWTSDAYFGDFNFDGFPDEYYGDGELYDGIGDAPYYYNDDLDYNYYVPDDYQVIVHTPPTQYQLNFRYKGLKITGIFKPNGSFVIAKGRVSVLPEVVVNTIKNTFKGKVIRLAHVKELMITPKYLPSDAVYRVKVYVRHNGYAIVKIDSAGKVISNNHY</sequence>
<accession>A0ABQ0ZND6</accession>